<dbReference type="RefSeq" id="WP_108027274.1">
    <property type="nucleotide sequence ID" value="NZ_QAYC01000007.1"/>
</dbReference>
<dbReference type="AlphaFoldDB" id="A0A8E2VJB2"/>
<dbReference type="OrthoDB" id="7208981at2"/>
<dbReference type="Proteomes" id="UP000244037">
    <property type="component" value="Unassembled WGS sequence"/>
</dbReference>
<dbReference type="Gene3D" id="3.30.1540.10">
    <property type="entry name" value="formyl-coa transferase, domain 3"/>
    <property type="match status" value="1"/>
</dbReference>
<dbReference type="PANTHER" id="PTHR48228:SF5">
    <property type="entry name" value="ALPHA-METHYLACYL-COA RACEMASE"/>
    <property type="match status" value="1"/>
</dbReference>
<sequence>MPYRPCPEPAAAATTREGPLTGLRVVEMTGLGPAPYAAMILADLGAQVIRIDRPGGYPAPDPALDPAAAGRAAVTYRSRPHVRVDLKTDAGRALVLRLVTEADALIEGFRPGTMERLGLGPEPCLAANPALAYVRMTGWGQNGPMAGMAGHDMNFTGLSGALSLFGQDGRVPKGMPPLMGDMGGGALFAVVGCLAAVMNAWRCGEGQVVDASILDGSASLYAMVSGMAALGLHDAPPGGNMLDGGRHCYRTYVCADGGAVVVAAVEPAFRKVLLDRLGLADDPQFLSGRAEDEADCTARLEAIFASRPRDHWAALFDGSDGCVTPVLDLAEAPGSAQARARGLFETVDGVVQPAPAPRFGRTPGRIALGPESASRPAPRALCDWGLTEAEIDALIGAGVLSDAD</sequence>
<name>A0A8E2VJB2_9RHOB</name>
<keyword evidence="2" id="KW-1185">Reference proteome</keyword>
<dbReference type="InterPro" id="IPR044855">
    <property type="entry name" value="CoA-Trfase_III_dom3_sf"/>
</dbReference>
<dbReference type="InterPro" id="IPR050509">
    <property type="entry name" value="CoA-transferase_III"/>
</dbReference>
<proteinExistence type="predicted"/>
<reference evidence="1 2" key="1">
    <citation type="submission" date="2018-04" db="EMBL/GenBank/DDBJ databases">
        <title>Genomic Encyclopedia of Archaeal and Bacterial Type Strains, Phase II (KMG-II): from individual species to whole genera.</title>
        <authorList>
            <person name="Goeker M."/>
        </authorList>
    </citation>
    <scope>NUCLEOTIDE SEQUENCE [LARGE SCALE GENOMIC DNA]</scope>
    <source>
        <strain evidence="1 2">DSM 19783</strain>
    </source>
</reference>
<dbReference type="InterPro" id="IPR023606">
    <property type="entry name" value="CoA-Trfase_III_dom_1_sf"/>
</dbReference>
<dbReference type="PANTHER" id="PTHR48228">
    <property type="entry name" value="SUCCINYL-COA--D-CITRAMALATE COA-TRANSFERASE"/>
    <property type="match status" value="1"/>
</dbReference>
<dbReference type="InterPro" id="IPR003673">
    <property type="entry name" value="CoA-Trfase_fam_III"/>
</dbReference>
<dbReference type="GO" id="GO:0003824">
    <property type="term" value="F:catalytic activity"/>
    <property type="evidence" value="ECO:0007669"/>
    <property type="project" value="InterPro"/>
</dbReference>
<organism evidence="1 2">
    <name type="scientific">Rhodovulum kholense</name>
    <dbReference type="NCBI Taxonomy" id="453584"/>
    <lineage>
        <taxon>Bacteria</taxon>
        <taxon>Pseudomonadati</taxon>
        <taxon>Pseudomonadota</taxon>
        <taxon>Alphaproteobacteria</taxon>
        <taxon>Rhodobacterales</taxon>
        <taxon>Paracoccaceae</taxon>
        <taxon>Rhodovulum</taxon>
    </lineage>
</organism>
<dbReference type="SUPFAM" id="SSF89796">
    <property type="entry name" value="CoA-transferase family III (CaiB/BaiF)"/>
    <property type="match status" value="1"/>
</dbReference>
<gene>
    <name evidence="1" type="ORF">C8N38_107160</name>
</gene>
<evidence type="ECO:0000313" key="1">
    <source>
        <dbReference type="EMBL" id="PTW49638.1"/>
    </source>
</evidence>
<comment type="caution">
    <text evidence="1">The sequence shown here is derived from an EMBL/GenBank/DDBJ whole genome shotgun (WGS) entry which is preliminary data.</text>
</comment>
<evidence type="ECO:0000313" key="2">
    <source>
        <dbReference type="Proteomes" id="UP000244037"/>
    </source>
</evidence>
<protein>
    <submittedName>
        <fullName evidence="1">Alpha-methylacyl-CoA racemase</fullName>
    </submittedName>
</protein>
<dbReference type="EMBL" id="QAYC01000007">
    <property type="protein sequence ID" value="PTW49638.1"/>
    <property type="molecule type" value="Genomic_DNA"/>
</dbReference>
<dbReference type="Pfam" id="PF02515">
    <property type="entry name" value="CoA_transf_3"/>
    <property type="match status" value="1"/>
</dbReference>
<dbReference type="Gene3D" id="3.40.50.10540">
    <property type="entry name" value="Crotonobetainyl-coa:carnitine coa-transferase, domain 1"/>
    <property type="match status" value="1"/>
</dbReference>
<accession>A0A8E2VJB2</accession>